<reference evidence="5 6" key="1">
    <citation type="submission" date="2018-04" db="EMBL/GenBank/DDBJ databases">
        <title>Genomic Encyclopedia of Type Strains, Phase IV (KMG-IV): sequencing the most valuable type-strain genomes for metagenomic binning, comparative biology and taxonomic classification.</title>
        <authorList>
            <person name="Goeker M."/>
        </authorList>
    </citation>
    <scope>NUCLEOTIDE SEQUENCE [LARGE SCALE GENOMIC DNA]</scope>
    <source>
        <strain evidence="5 6">DSM 20705</strain>
    </source>
</reference>
<sequence>MATIVTVDNLTKKYGRKTALENISFKLEEGKVLGLLGPNGSGKTTLIKILSAFHQKTSGRVEICGKEPGIATKRLVSYLPDRNFLPKWMKIKDAKEYYNDFFDDFNTETFREMLEVMKLSEDMKVKELSKGMQEKLNLSLTLSRDASLYLLDEPIGGVDPVARDMILNSIIDKAFQNKTLIVSTQLVRDIESIFDEVMIINDGKILAHETVDNLRVEKSMSVEEFFKDCFGGVTC</sequence>
<evidence type="ECO:0000313" key="6">
    <source>
        <dbReference type="Proteomes" id="UP000245793"/>
    </source>
</evidence>
<dbReference type="SMART" id="SM00382">
    <property type="entry name" value="AAA"/>
    <property type="match status" value="1"/>
</dbReference>
<gene>
    <name evidence="5" type="ORF">C7381_10376</name>
</gene>
<dbReference type="SUPFAM" id="SSF52540">
    <property type="entry name" value="P-loop containing nucleoside triphosphate hydrolases"/>
    <property type="match status" value="1"/>
</dbReference>
<dbReference type="PROSITE" id="PS50893">
    <property type="entry name" value="ABC_TRANSPORTER_2"/>
    <property type="match status" value="1"/>
</dbReference>
<name>A0A2U1E4F9_9FIRM</name>
<dbReference type="CDD" id="cd03230">
    <property type="entry name" value="ABC_DR_subfamily_A"/>
    <property type="match status" value="1"/>
</dbReference>
<evidence type="ECO:0000313" key="5">
    <source>
        <dbReference type="EMBL" id="PVY94838.1"/>
    </source>
</evidence>
<dbReference type="GO" id="GO:0016887">
    <property type="term" value="F:ATP hydrolysis activity"/>
    <property type="evidence" value="ECO:0007669"/>
    <property type="project" value="InterPro"/>
</dbReference>
<dbReference type="GO" id="GO:0005524">
    <property type="term" value="F:ATP binding"/>
    <property type="evidence" value="ECO:0007669"/>
    <property type="project" value="UniProtKB-KW"/>
</dbReference>
<evidence type="ECO:0000256" key="3">
    <source>
        <dbReference type="ARBA" id="ARBA00022840"/>
    </source>
</evidence>
<keyword evidence="6" id="KW-1185">Reference proteome</keyword>
<dbReference type="InterPro" id="IPR027417">
    <property type="entry name" value="P-loop_NTPase"/>
</dbReference>
<dbReference type="InterPro" id="IPR003593">
    <property type="entry name" value="AAA+_ATPase"/>
</dbReference>
<feature type="domain" description="ABC transporter" evidence="4">
    <location>
        <begin position="5"/>
        <end position="227"/>
    </location>
</feature>
<accession>A0A2U1E4F9</accession>
<dbReference type="PANTHER" id="PTHR42939:SF1">
    <property type="entry name" value="ABC TRANSPORTER ATP-BINDING PROTEIN ALBC-RELATED"/>
    <property type="match status" value="1"/>
</dbReference>
<protein>
    <submittedName>
        <fullName evidence="5">ABC-2 type transport system ATP-binding protein</fullName>
    </submittedName>
</protein>
<dbReference type="Pfam" id="PF00005">
    <property type="entry name" value="ABC_tran"/>
    <property type="match status" value="1"/>
</dbReference>
<dbReference type="InterPro" id="IPR051782">
    <property type="entry name" value="ABC_Transporter_VariousFunc"/>
</dbReference>
<evidence type="ECO:0000256" key="1">
    <source>
        <dbReference type="ARBA" id="ARBA00022448"/>
    </source>
</evidence>
<evidence type="ECO:0000259" key="4">
    <source>
        <dbReference type="PROSITE" id="PS50893"/>
    </source>
</evidence>
<keyword evidence="2" id="KW-0547">Nucleotide-binding</keyword>
<dbReference type="AlphaFoldDB" id="A0A2U1E4F9"/>
<keyword evidence="1" id="KW-0813">Transport</keyword>
<dbReference type="Gene3D" id="3.40.50.300">
    <property type="entry name" value="P-loop containing nucleotide triphosphate hydrolases"/>
    <property type="match status" value="1"/>
</dbReference>
<dbReference type="InterPro" id="IPR003439">
    <property type="entry name" value="ABC_transporter-like_ATP-bd"/>
</dbReference>
<organism evidence="5 6">
    <name type="scientific">Ezakiella coagulans</name>
    <dbReference type="NCBI Taxonomy" id="46507"/>
    <lineage>
        <taxon>Bacteria</taxon>
        <taxon>Bacillati</taxon>
        <taxon>Bacillota</taxon>
        <taxon>Tissierellia</taxon>
        <taxon>Ezakiella</taxon>
    </lineage>
</organism>
<dbReference type="PANTHER" id="PTHR42939">
    <property type="entry name" value="ABC TRANSPORTER ATP-BINDING PROTEIN ALBC-RELATED"/>
    <property type="match status" value="1"/>
</dbReference>
<keyword evidence="3 5" id="KW-0067">ATP-binding</keyword>
<dbReference type="EMBL" id="QEKV01000003">
    <property type="protein sequence ID" value="PVY94838.1"/>
    <property type="molecule type" value="Genomic_DNA"/>
</dbReference>
<proteinExistence type="predicted"/>
<dbReference type="Proteomes" id="UP000245793">
    <property type="component" value="Unassembled WGS sequence"/>
</dbReference>
<comment type="caution">
    <text evidence="5">The sequence shown here is derived from an EMBL/GenBank/DDBJ whole genome shotgun (WGS) entry which is preliminary data.</text>
</comment>
<dbReference type="RefSeq" id="WP_116479862.1">
    <property type="nucleotide sequence ID" value="NZ_QEKV01000003.1"/>
</dbReference>
<evidence type="ECO:0000256" key="2">
    <source>
        <dbReference type="ARBA" id="ARBA00022741"/>
    </source>
</evidence>